<protein>
    <submittedName>
        <fullName evidence="2">Heterokaryon incompatibility protein-domain-containing protein</fullName>
    </submittedName>
</protein>
<accession>A0AAE0M2G9</accession>
<proteinExistence type="predicted"/>
<dbReference type="EMBL" id="JAUEDM010000005">
    <property type="protein sequence ID" value="KAK3316625.1"/>
    <property type="molecule type" value="Genomic_DNA"/>
</dbReference>
<gene>
    <name evidence="2" type="ORF">B0H66DRAFT_299889</name>
</gene>
<dbReference type="InterPro" id="IPR010730">
    <property type="entry name" value="HET"/>
</dbReference>
<evidence type="ECO:0000313" key="3">
    <source>
        <dbReference type="Proteomes" id="UP001283341"/>
    </source>
</evidence>
<dbReference type="Proteomes" id="UP001283341">
    <property type="component" value="Unassembled WGS sequence"/>
</dbReference>
<organism evidence="2 3">
    <name type="scientific">Apodospora peruviana</name>
    <dbReference type="NCBI Taxonomy" id="516989"/>
    <lineage>
        <taxon>Eukaryota</taxon>
        <taxon>Fungi</taxon>
        <taxon>Dikarya</taxon>
        <taxon>Ascomycota</taxon>
        <taxon>Pezizomycotina</taxon>
        <taxon>Sordariomycetes</taxon>
        <taxon>Sordariomycetidae</taxon>
        <taxon>Sordariales</taxon>
        <taxon>Lasiosphaeriaceae</taxon>
        <taxon>Apodospora</taxon>
    </lineage>
</organism>
<comment type="caution">
    <text evidence="2">The sequence shown here is derived from an EMBL/GenBank/DDBJ whole genome shotgun (WGS) entry which is preliminary data.</text>
</comment>
<evidence type="ECO:0000313" key="2">
    <source>
        <dbReference type="EMBL" id="KAK3316625.1"/>
    </source>
</evidence>
<dbReference type="Pfam" id="PF06985">
    <property type="entry name" value="HET"/>
    <property type="match status" value="1"/>
</dbReference>
<reference evidence="2" key="2">
    <citation type="submission" date="2023-06" db="EMBL/GenBank/DDBJ databases">
        <authorList>
            <consortium name="Lawrence Berkeley National Laboratory"/>
            <person name="Haridas S."/>
            <person name="Hensen N."/>
            <person name="Bonometti L."/>
            <person name="Westerberg I."/>
            <person name="Brannstrom I.O."/>
            <person name="Guillou S."/>
            <person name="Cros-Aarteil S."/>
            <person name="Calhoun S."/>
            <person name="Kuo A."/>
            <person name="Mondo S."/>
            <person name="Pangilinan J."/>
            <person name="Riley R."/>
            <person name="Labutti K."/>
            <person name="Andreopoulos B."/>
            <person name="Lipzen A."/>
            <person name="Chen C."/>
            <person name="Yanf M."/>
            <person name="Daum C."/>
            <person name="Ng V."/>
            <person name="Clum A."/>
            <person name="Steindorff A."/>
            <person name="Ohm R."/>
            <person name="Martin F."/>
            <person name="Silar P."/>
            <person name="Natvig D."/>
            <person name="Lalanne C."/>
            <person name="Gautier V."/>
            <person name="Ament-Velasquez S.L."/>
            <person name="Kruys A."/>
            <person name="Hutchinson M.I."/>
            <person name="Powell A.J."/>
            <person name="Barry K."/>
            <person name="Miller A.N."/>
            <person name="Grigoriev I.V."/>
            <person name="Debuchy R."/>
            <person name="Gladieux P."/>
            <person name="Thoren M.H."/>
            <person name="Johannesson H."/>
        </authorList>
    </citation>
    <scope>NUCLEOTIDE SEQUENCE</scope>
    <source>
        <strain evidence="2">CBS 118394</strain>
    </source>
</reference>
<sequence length="357" mass="39869">MAAYMYYPLDIAKEEIRVVDLVPSADPGAPIHLVISHVSFRIDEAPLRERRNRPSLDKLRATLPDHWGVDWTMEGRILYWTSAAPITDVKESAPFLRSLASSTWAHPFGYTVLSDSASSYPANHGDDPRFEALSYTWGDPGSLRTACVITDNDDVHASDRSDCANHQTLELAEHLANALRHLRYPDHRRRRMWIDAICINQQDDAERNDQVLRMKHIYCLAERVVVWLGPSTAASSQAMSALGYIGSQVEITTNLGCVPSPDCEGRHCTVRPIQQLHFTTTESGELLQTYYKVLGSAGYGPYKKSNRQTQRPSCNADRIRWRGTDFERHAIVLGAITTSGVSLNRLTTGSAALEGFA</sequence>
<dbReference type="AlphaFoldDB" id="A0AAE0M2G9"/>
<dbReference type="PANTHER" id="PTHR24148">
    <property type="entry name" value="ANKYRIN REPEAT DOMAIN-CONTAINING PROTEIN 39 HOMOLOG-RELATED"/>
    <property type="match status" value="1"/>
</dbReference>
<name>A0AAE0M2G9_9PEZI</name>
<dbReference type="PANTHER" id="PTHR24148:SF73">
    <property type="entry name" value="HET DOMAIN PROTEIN (AFU_ORTHOLOGUE AFUA_8G01020)"/>
    <property type="match status" value="1"/>
</dbReference>
<feature type="domain" description="Heterokaryon incompatibility" evidence="1">
    <location>
        <begin position="130"/>
        <end position="243"/>
    </location>
</feature>
<dbReference type="InterPro" id="IPR052895">
    <property type="entry name" value="HetReg/Transcr_Mod"/>
</dbReference>
<keyword evidence="3" id="KW-1185">Reference proteome</keyword>
<reference evidence="2" key="1">
    <citation type="journal article" date="2023" name="Mol. Phylogenet. Evol.">
        <title>Genome-scale phylogeny and comparative genomics of the fungal order Sordariales.</title>
        <authorList>
            <person name="Hensen N."/>
            <person name="Bonometti L."/>
            <person name="Westerberg I."/>
            <person name="Brannstrom I.O."/>
            <person name="Guillou S."/>
            <person name="Cros-Aarteil S."/>
            <person name="Calhoun S."/>
            <person name="Haridas S."/>
            <person name="Kuo A."/>
            <person name="Mondo S."/>
            <person name="Pangilinan J."/>
            <person name="Riley R."/>
            <person name="LaButti K."/>
            <person name="Andreopoulos B."/>
            <person name="Lipzen A."/>
            <person name="Chen C."/>
            <person name="Yan M."/>
            <person name="Daum C."/>
            <person name="Ng V."/>
            <person name="Clum A."/>
            <person name="Steindorff A."/>
            <person name="Ohm R.A."/>
            <person name="Martin F."/>
            <person name="Silar P."/>
            <person name="Natvig D.O."/>
            <person name="Lalanne C."/>
            <person name="Gautier V."/>
            <person name="Ament-Velasquez S.L."/>
            <person name="Kruys A."/>
            <person name="Hutchinson M.I."/>
            <person name="Powell A.J."/>
            <person name="Barry K."/>
            <person name="Miller A.N."/>
            <person name="Grigoriev I.V."/>
            <person name="Debuchy R."/>
            <person name="Gladieux P."/>
            <person name="Hiltunen Thoren M."/>
            <person name="Johannesson H."/>
        </authorList>
    </citation>
    <scope>NUCLEOTIDE SEQUENCE</scope>
    <source>
        <strain evidence="2">CBS 118394</strain>
    </source>
</reference>
<evidence type="ECO:0000259" key="1">
    <source>
        <dbReference type="Pfam" id="PF06985"/>
    </source>
</evidence>